<evidence type="ECO:0000313" key="4">
    <source>
        <dbReference type="Proteomes" id="UP000486602"/>
    </source>
</evidence>
<comment type="caution">
    <text evidence="3">The sequence shown here is derived from an EMBL/GenBank/DDBJ whole genome shotgun (WGS) entry which is preliminary data.</text>
</comment>
<dbReference type="Proteomes" id="UP000486602">
    <property type="component" value="Unassembled WGS sequence"/>
</dbReference>
<evidence type="ECO:0000256" key="1">
    <source>
        <dbReference type="ARBA" id="ARBA00022729"/>
    </source>
</evidence>
<evidence type="ECO:0000313" key="3">
    <source>
        <dbReference type="EMBL" id="NEN24597.1"/>
    </source>
</evidence>
<sequence>MKSIFRISLIILVGLCCIKCDKDDDPTPPVVPSADTTTYSIQLEAALIDGVNFFSSGRIKDIDRSLPGVLTFNRPIDPTNLTNQTIRVAAPGISGNLSWELSDSNRTVTIFAPTILAHIQKYKLILSNNIKGAEGESFPGYEREFYTEVDSTPKFPLIDDEALMTLVQEQTFRYFWDFGHPVSGLARERNSSGNTVTIGGSGFGVMSILVGIERNFISRTDGVDRLNTIVDFLTTADRFHGAWPHWMNGNTGSTIPFSANDNGADLVETAFMIQGLLTVREYLDAGNPNEADLIAKINILWEEVEWDWFTQGQNVLYWHWSPNLGFIMNMKIRGYNEGLIVYLLAASSPTHPISAEVYHQGWAQNGAMQNGNTYLGTILPLGPSYGGPLFFAHYSFLGFNPSNLSDQYANYWTQNVNHTMINRQFCINNPNNYVGYSPGSWGLTASDNEAGYSAHSPTNDRGVITPTAALSSMPYTPEESMDAIRYFYFTIGDKLWGEYGFYDAYNFTAGWVAGSYLAIDQGPIIVMIENHRTGLLWNYFMQAPEVEVGMDELGFSN</sequence>
<dbReference type="InterPro" id="IPR014755">
    <property type="entry name" value="Cu-Rt/internalin_Ig-like"/>
</dbReference>
<dbReference type="Pfam" id="PF10091">
    <property type="entry name" value="Glycoamylase"/>
    <property type="match status" value="1"/>
</dbReference>
<keyword evidence="4" id="KW-1185">Reference proteome</keyword>
<gene>
    <name evidence="3" type="ORF">G3O08_13900</name>
</gene>
<dbReference type="EMBL" id="JAAGVY010000029">
    <property type="protein sequence ID" value="NEN24597.1"/>
    <property type="molecule type" value="Genomic_DNA"/>
</dbReference>
<evidence type="ECO:0000259" key="2">
    <source>
        <dbReference type="Pfam" id="PF10091"/>
    </source>
</evidence>
<dbReference type="AlphaFoldDB" id="A0A7K3WSD3"/>
<dbReference type="InterPro" id="IPR019282">
    <property type="entry name" value="Glycoamylase-like_cons_dom"/>
</dbReference>
<keyword evidence="1" id="KW-0732">Signal</keyword>
<feature type="domain" description="Glycoamylase-like" evidence="2">
    <location>
        <begin position="330"/>
        <end position="543"/>
    </location>
</feature>
<accession>A0A7K3WSD3</accession>
<proteinExistence type="predicted"/>
<dbReference type="Gene3D" id="2.60.40.1220">
    <property type="match status" value="1"/>
</dbReference>
<protein>
    <recommendedName>
        <fullName evidence="2">Glycoamylase-like domain-containing protein</fullName>
    </recommendedName>
</protein>
<organism evidence="3 4">
    <name type="scientific">Cryomorpha ignava</name>
    <dbReference type="NCBI Taxonomy" id="101383"/>
    <lineage>
        <taxon>Bacteria</taxon>
        <taxon>Pseudomonadati</taxon>
        <taxon>Bacteroidota</taxon>
        <taxon>Flavobacteriia</taxon>
        <taxon>Flavobacteriales</taxon>
        <taxon>Cryomorphaceae</taxon>
        <taxon>Cryomorpha</taxon>
    </lineage>
</organism>
<dbReference type="RefSeq" id="WP_163285991.1">
    <property type="nucleotide sequence ID" value="NZ_JAAGVY010000029.1"/>
</dbReference>
<reference evidence="3 4" key="1">
    <citation type="submission" date="2020-02" db="EMBL/GenBank/DDBJ databases">
        <title>Out from the shadows clarifying the taxonomy of the family Cryomorphaceae and related taxa by utilizing the GTDB taxonomic framework.</title>
        <authorList>
            <person name="Bowman J.P."/>
        </authorList>
    </citation>
    <scope>NUCLEOTIDE SEQUENCE [LARGE SCALE GENOMIC DNA]</scope>
    <source>
        <strain evidence="3 4">QSSC 1-22</strain>
    </source>
</reference>
<dbReference type="Gene3D" id="1.50.10.140">
    <property type="match status" value="1"/>
</dbReference>
<name>A0A7K3WSD3_9FLAO</name>